<evidence type="ECO:0000313" key="3">
    <source>
        <dbReference type="Proteomes" id="UP000234239"/>
    </source>
</evidence>
<dbReference type="AlphaFoldDB" id="A0A2I1MQ45"/>
<protein>
    <recommendedName>
        <fullName evidence="1">Alpha/beta hydrolase domain-containing protein</fullName>
    </recommendedName>
</protein>
<sequence length="493" mass="55882">MTRINKAVKEAIKRPVNWEGPLPVTADSHPFSSMAYAREPLDLSAYGYVEEEYLQAGRANVYQDLGQGLALKDQDLDYCTRIMVRKPAQADQFSGRVYLDIYNASNGYDIEDIWRRSYQHILGNGHIYIGISSKPINALSLKNFDYGRYEKINWASRQAAPQPATVNQQMSIPGTEEGLVWDMISQLAWGMRAGQAPFLEGLDLKEVYLTGQSQSAMYLNTYLYYFEDILSQAFDQPLFDGYLSVVGYGVMRSLDQQDDEERMFAVREQAFKPSQVPVLYLSSEGDINLFGPMKPSTIKTETVNPMSRHYELAGSPHTDPASPLIPDNSEIAKTKNPPKILDGEYHYTVNDLQLAYYVNSCMEWLHDWAIEGREAPASQLIDRDAQGQVCRDEYGNAKGGLRSLYVDVPIAHYHANAQADDSQIDQNVGNVNGSMTYFTEEELADRYRDGTDYLEQFKQRLDQALEAKELTAADGERMRSWAQEMAQKLWKDG</sequence>
<name>A0A2I1MQ45_9LACT</name>
<reference evidence="2 3" key="1">
    <citation type="submission" date="2017-12" db="EMBL/GenBank/DDBJ databases">
        <title>Phylogenetic diversity of female urinary microbiome.</title>
        <authorList>
            <person name="Thomas-White K."/>
            <person name="Wolfe A.J."/>
        </authorList>
    </citation>
    <scope>NUCLEOTIDE SEQUENCE [LARGE SCALE GENOMIC DNA]</scope>
    <source>
        <strain evidence="2 3">UMB0139</strain>
    </source>
</reference>
<comment type="caution">
    <text evidence="2">The sequence shown here is derived from an EMBL/GenBank/DDBJ whole genome shotgun (WGS) entry which is preliminary data.</text>
</comment>
<organism evidence="2 3">
    <name type="scientific">Aerococcus sanguinicola</name>
    <dbReference type="NCBI Taxonomy" id="119206"/>
    <lineage>
        <taxon>Bacteria</taxon>
        <taxon>Bacillati</taxon>
        <taxon>Bacillota</taxon>
        <taxon>Bacilli</taxon>
        <taxon>Lactobacillales</taxon>
        <taxon>Aerococcaceae</taxon>
        <taxon>Aerococcus</taxon>
    </lineage>
</organism>
<dbReference type="EMBL" id="PKGY01000002">
    <property type="protein sequence ID" value="PKZ22260.1"/>
    <property type="molecule type" value="Genomic_DNA"/>
</dbReference>
<dbReference type="InterPro" id="IPR045394">
    <property type="entry name" value="Abhydrolase_dom"/>
</dbReference>
<dbReference type="Pfam" id="PF20091">
    <property type="entry name" value="Abhydrolase_10"/>
    <property type="match status" value="1"/>
</dbReference>
<dbReference type="Proteomes" id="UP000234239">
    <property type="component" value="Unassembled WGS sequence"/>
</dbReference>
<feature type="domain" description="Alpha/beta hydrolase" evidence="1">
    <location>
        <begin position="19"/>
        <end position="478"/>
    </location>
</feature>
<evidence type="ECO:0000259" key="1">
    <source>
        <dbReference type="Pfam" id="PF20091"/>
    </source>
</evidence>
<gene>
    <name evidence="2" type="ORF">CYJ28_03885</name>
</gene>
<dbReference type="OrthoDB" id="1971292at2"/>
<accession>A0A2I1MQ45</accession>
<evidence type="ECO:0000313" key="2">
    <source>
        <dbReference type="EMBL" id="PKZ22260.1"/>
    </source>
</evidence>
<proteinExistence type="predicted"/>
<dbReference type="RefSeq" id="WP_070486372.1">
    <property type="nucleotide sequence ID" value="NZ_CAJHKN010000002.1"/>
</dbReference>